<dbReference type="Proteomes" id="UP000476310">
    <property type="component" value="Unassembled WGS sequence"/>
</dbReference>
<comment type="caution">
    <text evidence="1">The sequence shown here is derived from an EMBL/GenBank/DDBJ whole genome shotgun (WGS) entry which is preliminary data.</text>
</comment>
<proteinExistence type="predicted"/>
<accession>A0A6G4AXN4</accession>
<protein>
    <submittedName>
        <fullName evidence="1">Uncharacterized protein</fullName>
    </submittedName>
</protein>
<evidence type="ECO:0000313" key="1">
    <source>
        <dbReference type="EMBL" id="NEW77409.1"/>
    </source>
</evidence>
<organism evidence="1 2">
    <name type="scientific">Streptomyces rhizosphaericus</name>
    <dbReference type="NCBI Taxonomy" id="114699"/>
    <lineage>
        <taxon>Bacteria</taxon>
        <taxon>Bacillati</taxon>
        <taxon>Actinomycetota</taxon>
        <taxon>Actinomycetes</taxon>
        <taxon>Kitasatosporales</taxon>
        <taxon>Streptomycetaceae</taxon>
        <taxon>Streptomyces</taxon>
        <taxon>Streptomyces violaceusniger group</taxon>
    </lineage>
</organism>
<reference evidence="1" key="1">
    <citation type="submission" date="2020-02" db="EMBL/GenBank/DDBJ databases">
        <title>A new Streptomyces sp. for controlling soil-borne diseases.</title>
        <authorList>
            <person name="Li X."/>
            <person name="Tian Y."/>
            <person name="Gao K."/>
        </authorList>
    </citation>
    <scope>NUCLEOTIDE SEQUENCE [LARGE SCALE GENOMIC DNA]</scope>
    <source>
        <strain evidence="1">0250</strain>
    </source>
</reference>
<evidence type="ECO:0000313" key="2">
    <source>
        <dbReference type="Proteomes" id="UP000476310"/>
    </source>
</evidence>
<gene>
    <name evidence="1" type="ORF">G4H13_45650</name>
</gene>
<sequence length="45" mass="5269">MVTLPEEVREDRDDMGHLLLYDEEFVRRDGDRPPQVRALCVGDPQ</sequence>
<keyword evidence="2" id="KW-1185">Reference proteome</keyword>
<dbReference type="AlphaFoldDB" id="A0A6G4AXN4"/>
<name>A0A6G4AXN4_9ACTN</name>
<dbReference type="EMBL" id="JAAIKT010000117">
    <property type="protein sequence ID" value="NEW77409.1"/>
    <property type="molecule type" value="Genomic_DNA"/>
</dbReference>